<evidence type="ECO:0000313" key="1">
    <source>
        <dbReference type="EMBL" id="ASZ74833.1"/>
    </source>
</evidence>
<keyword evidence="2" id="KW-1185">Reference proteome</keyword>
<protein>
    <submittedName>
        <fullName evidence="1">Uncharacterized protein</fullName>
    </submittedName>
</protein>
<proteinExistence type="predicted"/>
<sequence length="55" mass="6452">MSNLGNAYKYEIKKIDSRYNDTEQIIMSEADTYRLLLEIAKDFKFKLVDESKNAS</sequence>
<dbReference type="EMBL" id="MF668286">
    <property type="protein sequence ID" value="ASZ74833.1"/>
    <property type="molecule type" value="Genomic_DNA"/>
</dbReference>
<evidence type="ECO:0000313" key="2">
    <source>
        <dbReference type="Proteomes" id="UP000231419"/>
    </source>
</evidence>
<gene>
    <name evidence="1" type="ORF">SEA_TRINA_15</name>
</gene>
<organism evidence="1 2">
    <name type="scientific">Rhodococcus phage Trina</name>
    <dbReference type="NCBI Taxonomy" id="2027905"/>
    <lineage>
        <taxon>Viruses</taxon>
        <taxon>Duplodnaviria</taxon>
        <taxon>Heunggongvirae</taxon>
        <taxon>Uroviricota</taxon>
        <taxon>Caudoviricetes</taxon>
        <taxon>Trinavirus</taxon>
        <taxon>Trinavirus trina</taxon>
    </lineage>
</organism>
<reference evidence="2" key="1">
    <citation type="submission" date="2017-08" db="EMBL/GenBank/DDBJ databases">
        <authorList>
            <person name="de Groot N.N."/>
        </authorList>
    </citation>
    <scope>NUCLEOTIDE SEQUENCE [LARGE SCALE GENOMIC DNA]</scope>
</reference>
<accession>A0A2D0ZWH5</accession>
<dbReference type="Proteomes" id="UP000231419">
    <property type="component" value="Segment"/>
</dbReference>
<name>A0A2D0ZWH5_9CAUD</name>